<keyword evidence="2" id="KW-0732">Signal</keyword>
<evidence type="ECO:0000256" key="2">
    <source>
        <dbReference type="SAM" id="SignalP"/>
    </source>
</evidence>
<dbReference type="Proteomes" id="UP000479190">
    <property type="component" value="Unassembled WGS sequence"/>
</dbReference>
<feature type="region of interest" description="Disordered" evidence="1">
    <location>
        <begin position="211"/>
        <end position="290"/>
    </location>
</feature>
<evidence type="ECO:0000256" key="1">
    <source>
        <dbReference type="SAM" id="MobiDB-lite"/>
    </source>
</evidence>
<organism evidence="3 4">
    <name type="scientific">Trichogramma brassicae</name>
    <dbReference type="NCBI Taxonomy" id="86971"/>
    <lineage>
        <taxon>Eukaryota</taxon>
        <taxon>Metazoa</taxon>
        <taxon>Ecdysozoa</taxon>
        <taxon>Arthropoda</taxon>
        <taxon>Hexapoda</taxon>
        <taxon>Insecta</taxon>
        <taxon>Pterygota</taxon>
        <taxon>Neoptera</taxon>
        <taxon>Endopterygota</taxon>
        <taxon>Hymenoptera</taxon>
        <taxon>Apocrita</taxon>
        <taxon>Proctotrupomorpha</taxon>
        <taxon>Chalcidoidea</taxon>
        <taxon>Trichogrammatidae</taxon>
        <taxon>Trichogramma</taxon>
    </lineage>
</organism>
<protein>
    <submittedName>
        <fullName evidence="3">Uncharacterized protein</fullName>
    </submittedName>
</protein>
<feature type="region of interest" description="Disordered" evidence="1">
    <location>
        <begin position="76"/>
        <end position="104"/>
    </location>
</feature>
<feature type="compositionally biased region" description="Acidic residues" evidence="1">
    <location>
        <begin position="82"/>
        <end position="104"/>
    </location>
</feature>
<sequence>MGLLVLTLPLLLVVVLARTADSSRRLEQAGSDPFSWAPQPKLHTIEAIHRYTNRSAPLDHYVHGWSWMLEPRRKPREAAGKEEEEEEDDDGSGSDEEEESGEDADEYGIDKVENFWAQGDPDDLSVEFRMLAYIVKEANLPACGETAPKKNFNIEEDIGVVGNVLGQDIFATKVDPLWYGHPNFDHDPEMKDFVKHDVCLLRLLCPSGKPLERGRFEEDENESHEQLAVGHGFEEAPEAGQELDERGDDGRHAQHGRHDHRQGEARQAGPANGEGGQERHGESQGVQEATRQENVRAVVRVHVSEFCKKWCRRVGISSCINYLRHCGPPIYTHRNSLKTFLQNKDDFCPYCSKCYSCCSPCHCKPCNCPRCPPPCRCPYCPPPVQCPVCPAPVQCPACPPPGPQCPPPPPPCPPPPTCPPPPPPPACPACEVCPPPPTCPPPVTDPAAELLGSVTKMMEMGFDEMSNCRPGAKVDRGPCPPTGTPVIKDDVLVRHAYTCCRVQSERKKENPAAPDNEVTNVTDGWWWWWMPSNAENGNNDDDTRVRTRGYIIRERTLCVCKAPSEAE</sequence>
<proteinExistence type="predicted"/>
<accession>A0A6H5I5K9</accession>
<feature type="compositionally biased region" description="Acidic residues" evidence="1">
    <location>
        <begin position="235"/>
        <end position="247"/>
    </location>
</feature>
<feature type="signal peptide" evidence="2">
    <location>
        <begin position="1"/>
        <end position="17"/>
    </location>
</feature>
<dbReference type="AlphaFoldDB" id="A0A6H5I5K9"/>
<evidence type="ECO:0000313" key="4">
    <source>
        <dbReference type="Proteomes" id="UP000479190"/>
    </source>
</evidence>
<feature type="chain" id="PRO_5026031397" evidence="2">
    <location>
        <begin position="18"/>
        <end position="567"/>
    </location>
</feature>
<dbReference type="EMBL" id="CADCXV010000657">
    <property type="protein sequence ID" value="CAB0031864.1"/>
    <property type="molecule type" value="Genomic_DNA"/>
</dbReference>
<evidence type="ECO:0000313" key="3">
    <source>
        <dbReference type="EMBL" id="CAB0031864.1"/>
    </source>
</evidence>
<gene>
    <name evidence="3" type="ORF">TBRA_LOCUS3822</name>
</gene>
<name>A0A6H5I5K9_9HYME</name>
<reference evidence="3 4" key="1">
    <citation type="submission" date="2020-02" db="EMBL/GenBank/DDBJ databases">
        <authorList>
            <person name="Ferguson B K."/>
        </authorList>
    </citation>
    <scope>NUCLEOTIDE SEQUENCE [LARGE SCALE GENOMIC DNA]</scope>
</reference>
<keyword evidence="4" id="KW-1185">Reference proteome</keyword>